<dbReference type="GO" id="GO:0051016">
    <property type="term" value="P:barbed-end actin filament capping"/>
    <property type="evidence" value="ECO:0007669"/>
    <property type="project" value="InterPro"/>
</dbReference>
<dbReference type="GO" id="GO:0045121">
    <property type="term" value="C:membrane raft"/>
    <property type="evidence" value="ECO:0007669"/>
    <property type="project" value="UniProtKB-SubCell"/>
</dbReference>
<comment type="similarity">
    <text evidence="2">Belongs to the AIM3 family.</text>
</comment>
<feature type="compositionally biased region" description="Polar residues" evidence="4">
    <location>
        <begin position="466"/>
        <end position="482"/>
    </location>
</feature>
<feature type="compositionally biased region" description="Polar residues" evidence="4">
    <location>
        <begin position="391"/>
        <end position="410"/>
    </location>
</feature>
<feature type="compositionally biased region" description="Low complexity" evidence="4">
    <location>
        <begin position="127"/>
        <end position="158"/>
    </location>
</feature>
<protein>
    <submittedName>
        <fullName evidence="5">Similar to Saccharomyces cerevisiae YBR108W AIM3 Protein interacting with Rvs167p</fullName>
    </submittedName>
</protein>
<evidence type="ECO:0000256" key="3">
    <source>
        <dbReference type="ARBA" id="ARBA00023136"/>
    </source>
</evidence>
<gene>
    <name evidence="5" type="ORF">KASA_0Q04224G</name>
</gene>
<dbReference type="EMBL" id="FXLY01000002">
    <property type="protein sequence ID" value="SMN18019.1"/>
    <property type="molecule type" value="Genomic_DNA"/>
</dbReference>
<dbReference type="GO" id="GO:0030479">
    <property type="term" value="C:actin cortical patch"/>
    <property type="evidence" value="ECO:0007669"/>
    <property type="project" value="InterPro"/>
</dbReference>
<keyword evidence="6" id="KW-1185">Reference proteome</keyword>
<evidence type="ECO:0000313" key="5">
    <source>
        <dbReference type="EMBL" id="SMN18019.1"/>
    </source>
</evidence>
<feature type="compositionally biased region" description="Polar residues" evidence="4">
    <location>
        <begin position="287"/>
        <end position="307"/>
    </location>
</feature>
<dbReference type="InterPro" id="IPR031370">
    <property type="entry name" value="Aim3"/>
</dbReference>
<proteinExistence type="inferred from homology"/>
<accession>A0A1X7QXV0</accession>
<feature type="compositionally biased region" description="Basic residues" evidence="4">
    <location>
        <begin position="645"/>
        <end position="658"/>
    </location>
</feature>
<feature type="compositionally biased region" description="Low complexity" evidence="4">
    <location>
        <begin position="170"/>
        <end position="234"/>
    </location>
</feature>
<evidence type="ECO:0000313" key="6">
    <source>
        <dbReference type="Proteomes" id="UP000196158"/>
    </source>
</evidence>
<keyword evidence="3" id="KW-0472">Membrane</keyword>
<feature type="compositionally biased region" description="Basic and acidic residues" evidence="4">
    <location>
        <begin position="41"/>
        <end position="53"/>
    </location>
</feature>
<feature type="compositionally biased region" description="Basic and acidic residues" evidence="4">
    <location>
        <begin position="336"/>
        <end position="348"/>
    </location>
</feature>
<evidence type="ECO:0000256" key="4">
    <source>
        <dbReference type="SAM" id="MobiDB-lite"/>
    </source>
</evidence>
<feature type="compositionally biased region" description="Acidic residues" evidence="4">
    <location>
        <begin position="69"/>
        <end position="78"/>
    </location>
</feature>
<dbReference type="OrthoDB" id="3973404at2759"/>
<feature type="compositionally biased region" description="Basic and acidic residues" evidence="4">
    <location>
        <begin position="764"/>
        <end position="780"/>
    </location>
</feature>
<feature type="compositionally biased region" description="Polar residues" evidence="4">
    <location>
        <begin position="746"/>
        <end position="758"/>
    </location>
</feature>
<name>A0A1X7QXV0_9SACH</name>
<dbReference type="AlphaFoldDB" id="A0A1X7QXV0"/>
<comment type="subcellular location">
    <subcellularLocation>
        <location evidence="1">Membrane raft</location>
        <topology evidence="1">Peripheral membrane protein</topology>
    </subcellularLocation>
</comment>
<feature type="compositionally biased region" description="Low complexity" evidence="4">
    <location>
        <begin position="659"/>
        <end position="681"/>
    </location>
</feature>
<feature type="compositionally biased region" description="Basic residues" evidence="4">
    <location>
        <begin position="54"/>
        <end position="64"/>
    </location>
</feature>
<feature type="compositionally biased region" description="Low complexity" evidence="4">
    <location>
        <begin position="374"/>
        <end position="390"/>
    </location>
</feature>
<feature type="compositionally biased region" description="Polar residues" evidence="4">
    <location>
        <begin position="83"/>
        <end position="94"/>
    </location>
</feature>
<feature type="compositionally biased region" description="Polar residues" evidence="4">
    <location>
        <begin position="708"/>
        <end position="724"/>
    </location>
</feature>
<dbReference type="Pfam" id="PF17096">
    <property type="entry name" value="AIM3"/>
    <property type="match status" value="1"/>
</dbReference>
<organism evidence="5 6">
    <name type="scientific">Maudiozyma saulgeensis</name>
    <dbReference type="NCBI Taxonomy" id="1789683"/>
    <lineage>
        <taxon>Eukaryota</taxon>
        <taxon>Fungi</taxon>
        <taxon>Dikarya</taxon>
        <taxon>Ascomycota</taxon>
        <taxon>Saccharomycotina</taxon>
        <taxon>Saccharomycetes</taxon>
        <taxon>Saccharomycetales</taxon>
        <taxon>Saccharomycetaceae</taxon>
        <taxon>Maudiozyma</taxon>
    </lineage>
</organism>
<reference evidence="5 6" key="1">
    <citation type="submission" date="2017-04" db="EMBL/GenBank/DDBJ databases">
        <authorList>
            <person name="Afonso C.L."/>
            <person name="Miller P.J."/>
            <person name="Scott M.A."/>
            <person name="Spackman E."/>
            <person name="Goraichik I."/>
            <person name="Dimitrov K.M."/>
            <person name="Suarez D.L."/>
            <person name="Swayne D.E."/>
        </authorList>
    </citation>
    <scope>NUCLEOTIDE SEQUENCE [LARGE SCALE GENOMIC DNA]</scope>
</reference>
<feature type="region of interest" description="Disordered" evidence="4">
    <location>
        <begin position="33"/>
        <end position="780"/>
    </location>
</feature>
<dbReference type="Proteomes" id="UP000196158">
    <property type="component" value="Unassembled WGS sequence"/>
</dbReference>
<feature type="compositionally biased region" description="Polar residues" evidence="4">
    <location>
        <begin position="494"/>
        <end position="515"/>
    </location>
</feature>
<feature type="compositionally biased region" description="Polar residues" evidence="4">
    <location>
        <begin position="593"/>
        <end position="609"/>
    </location>
</feature>
<evidence type="ECO:0000256" key="1">
    <source>
        <dbReference type="ARBA" id="ARBA00004256"/>
    </source>
</evidence>
<sequence>MSGFWDNNKDSIKSGLVSAGKYSYQGTKYVAKTGYSAGKKHYNESKDKREGKNGKKKKKKSKKNKNGDDSESEYSDSDDYQRPSRSLESFQDPTNFPPPPLKAGQTQYASGGQIVTGDGSSPAVYMPNQQTPQGYQQQPVQLQGYQPPSLQQQQGYQQPTERQAMPPPTMQQQQGYQQQQPMQPQGYQQQQPMQPQGYQQQQPVQPQGYQQQPVQPQGYQQQAPLQQQTPLPQQLSTPQAMPQVQQLPPRQQPALPVTARPGDYSRQAMSLPATGATTPQPGYIAPSENNSSMNSIPKPSTIPATINSDQQSEEDSEEFTPGPHYEVTPFDQAAYEENKEKNKLEIKQCDVSSFAPPPSHRDRGANMRPKRTLNNNSSTSSLPSSNKSISQMKKTVNTTNVAGSTQSLDENSLEESADEASMSSVGPSETKSEEPPKAAVLGAYQEPTTSFAPPPKPRGVPVPARTTQPSPSTSIPNISRSKPATLPERPPLQPRSTTSSLNASTTQISQTTPSHNKNEPEVPQAPILGTYVEKPVGFAPPPKPFRHIESANNSVRNTTGQVISSGSPTASNTPPPPPRALPTSNSPPVTKSAPETNTKPSIAPPTNNGMKDPSTFLPPPRPFRHTDPAPERSPSISDSESRPLVSKKKVPPPVKPKKPNMLSTSNNLNNGSTSSLNSTGHTLEKRSTTSSIGKKNPPPVVKPKPKNLSRSNTTPMNEITNELNSIHLRHAHPGPPVPSSRHHVENTGSASYGNNDESNPFAIYKKDAVPLDEDRIHNRR</sequence>
<evidence type="ECO:0000256" key="2">
    <source>
        <dbReference type="ARBA" id="ARBA00005311"/>
    </source>
</evidence>
<feature type="compositionally biased region" description="Low complexity" evidence="4">
    <location>
        <begin position="242"/>
        <end position="257"/>
    </location>
</feature>
<dbReference type="STRING" id="1789683.A0A1X7QXV0"/>
<feature type="compositionally biased region" description="Polar residues" evidence="4">
    <location>
        <begin position="550"/>
        <end position="563"/>
    </location>
</feature>